<sequence>MAGEAGRRDGELIRERGGLWEAGRYPSPSLDRVPEQSGREENQWECSVYGTHPHSSPCQHTEVGDCTLSLSLSFNQSLWKGGPHHVRSCTRCLGPASPLPPTAFTST</sequence>
<protein>
    <submittedName>
        <fullName evidence="2">Uncharacterized protein</fullName>
    </submittedName>
</protein>
<comment type="caution">
    <text evidence="2">The sequence shown here is derived from an EMBL/GenBank/DDBJ whole genome shotgun (WGS) entry which is preliminary data.</text>
</comment>
<dbReference type="AlphaFoldDB" id="A0ABD0WA56"/>
<organism evidence="2 3">
    <name type="scientific">Umbra pygmaea</name>
    <name type="common">Eastern mudminnow</name>
    <dbReference type="NCBI Taxonomy" id="75934"/>
    <lineage>
        <taxon>Eukaryota</taxon>
        <taxon>Metazoa</taxon>
        <taxon>Chordata</taxon>
        <taxon>Craniata</taxon>
        <taxon>Vertebrata</taxon>
        <taxon>Euteleostomi</taxon>
        <taxon>Actinopterygii</taxon>
        <taxon>Neopterygii</taxon>
        <taxon>Teleostei</taxon>
        <taxon>Protacanthopterygii</taxon>
        <taxon>Esociformes</taxon>
        <taxon>Umbridae</taxon>
        <taxon>Umbra</taxon>
    </lineage>
</organism>
<evidence type="ECO:0000313" key="3">
    <source>
        <dbReference type="Proteomes" id="UP001557470"/>
    </source>
</evidence>
<gene>
    <name evidence="2" type="ORF">UPYG_G00267230</name>
</gene>
<name>A0ABD0WA56_UMBPY</name>
<dbReference type="Proteomes" id="UP001557470">
    <property type="component" value="Unassembled WGS sequence"/>
</dbReference>
<feature type="region of interest" description="Disordered" evidence="1">
    <location>
        <begin position="1"/>
        <end position="44"/>
    </location>
</feature>
<dbReference type="EMBL" id="JAGEUA010000008">
    <property type="protein sequence ID" value="KAL0968464.1"/>
    <property type="molecule type" value="Genomic_DNA"/>
</dbReference>
<keyword evidence="3" id="KW-1185">Reference proteome</keyword>
<feature type="compositionally biased region" description="Basic and acidic residues" evidence="1">
    <location>
        <begin position="32"/>
        <end position="42"/>
    </location>
</feature>
<evidence type="ECO:0000313" key="2">
    <source>
        <dbReference type="EMBL" id="KAL0968464.1"/>
    </source>
</evidence>
<evidence type="ECO:0000256" key="1">
    <source>
        <dbReference type="SAM" id="MobiDB-lite"/>
    </source>
</evidence>
<proteinExistence type="predicted"/>
<accession>A0ABD0WA56</accession>
<reference evidence="2 3" key="1">
    <citation type="submission" date="2024-06" db="EMBL/GenBank/DDBJ databases">
        <authorList>
            <person name="Pan Q."/>
            <person name="Wen M."/>
            <person name="Jouanno E."/>
            <person name="Zahm M."/>
            <person name="Klopp C."/>
            <person name="Cabau C."/>
            <person name="Louis A."/>
            <person name="Berthelot C."/>
            <person name="Parey E."/>
            <person name="Roest Crollius H."/>
            <person name="Montfort J."/>
            <person name="Robinson-Rechavi M."/>
            <person name="Bouchez O."/>
            <person name="Lampietro C."/>
            <person name="Lopez Roques C."/>
            <person name="Donnadieu C."/>
            <person name="Postlethwait J."/>
            <person name="Bobe J."/>
            <person name="Verreycken H."/>
            <person name="Guiguen Y."/>
        </authorList>
    </citation>
    <scope>NUCLEOTIDE SEQUENCE [LARGE SCALE GENOMIC DNA]</scope>
    <source>
        <strain evidence="2">Up_M1</strain>
        <tissue evidence="2">Testis</tissue>
    </source>
</reference>
<feature type="compositionally biased region" description="Basic and acidic residues" evidence="1">
    <location>
        <begin position="1"/>
        <end position="18"/>
    </location>
</feature>